<dbReference type="SUPFAM" id="SSF88723">
    <property type="entry name" value="PIN domain-like"/>
    <property type="match status" value="1"/>
</dbReference>
<dbReference type="CDD" id="cd18692">
    <property type="entry name" value="PIN_VapC-like"/>
    <property type="match status" value="1"/>
</dbReference>
<dbReference type="Gene3D" id="3.40.50.1010">
    <property type="entry name" value="5'-nuclease"/>
    <property type="match status" value="1"/>
</dbReference>
<feature type="binding site" evidence="6">
    <location>
        <position position="109"/>
    </location>
    <ligand>
        <name>Mg(2+)</name>
        <dbReference type="ChEBI" id="CHEBI:18420"/>
    </ligand>
</feature>
<dbReference type="GO" id="GO:0016787">
    <property type="term" value="F:hydrolase activity"/>
    <property type="evidence" value="ECO:0007669"/>
    <property type="project" value="UniProtKB-KW"/>
</dbReference>
<keyword evidence="2 6" id="KW-0540">Nuclease</keyword>
<keyword evidence="3 6" id="KW-0479">Metal-binding</keyword>
<accession>A0A2W2C5D6</accession>
<dbReference type="GO" id="GO:0090729">
    <property type="term" value="F:toxin activity"/>
    <property type="evidence" value="ECO:0007669"/>
    <property type="project" value="UniProtKB-KW"/>
</dbReference>
<keyword evidence="1 6" id="KW-1277">Toxin-antitoxin system</keyword>
<dbReference type="InterPro" id="IPR029060">
    <property type="entry name" value="PIN-like_dom_sf"/>
</dbReference>
<organism evidence="8 9">
    <name type="scientific">Jiangella anatolica</name>
    <dbReference type="NCBI Taxonomy" id="2670374"/>
    <lineage>
        <taxon>Bacteria</taxon>
        <taxon>Bacillati</taxon>
        <taxon>Actinomycetota</taxon>
        <taxon>Actinomycetes</taxon>
        <taxon>Jiangellales</taxon>
        <taxon>Jiangellaceae</taxon>
        <taxon>Jiangella</taxon>
    </lineage>
</organism>
<proteinExistence type="inferred from homology"/>
<evidence type="ECO:0000256" key="1">
    <source>
        <dbReference type="ARBA" id="ARBA00022649"/>
    </source>
</evidence>
<dbReference type="HAMAP" id="MF_00265">
    <property type="entry name" value="VapC_Nob1"/>
    <property type="match status" value="1"/>
</dbReference>
<evidence type="ECO:0000313" key="8">
    <source>
        <dbReference type="EMBL" id="PZF83429.1"/>
    </source>
</evidence>
<feature type="domain" description="PIN" evidence="7">
    <location>
        <begin position="12"/>
        <end position="128"/>
    </location>
</feature>
<dbReference type="EMBL" id="POTW01000025">
    <property type="protein sequence ID" value="PZF83429.1"/>
    <property type="molecule type" value="Genomic_DNA"/>
</dbReference>
<evidence type="ECO:0000256" key="2">
    <source>
        <dbReference type="ARBA" id="ARBA00022722"/>
    </source>
</evidence>
<dbReference type="AlphaFoldDB" id="A0A2W2C5D6"/>
<comment type="function">
    <text evidence="6">Toxic component of a toxin-antitoxin (TA) system. An RNase.</text>
</comment>
<dbReference type="Proteomes" id="UP000248764">
    <property type="component" value="Unassembled WGS sequence"/>
</dbReference>
<dbReference type="EC" id="3.1.-.-" evidence="6"/>
<evidence type="ECO:0000256" key="4">
    <source>
        <dbReference type="ARBA" id="ARBA00022801"/>
    </source>
</evidence>
<dbReference type="InterPro" id="IPR002716">
    <property type="entry name" value="PIN_dom"/>
</dbReference>
<comment type="similarity">
    <text evidence="6">Belongs to the PINc/VapC protein family.</text>
</comment>
<reference evidence="8 9" key="1">
    <citation type="submission" date="2018-01" db="EMBL/GenBank/DDBJ databases">
        <title>Draft genome sequence of Jiangella sp. GTF31.</title>
        <authorList>
            <person name="Sahin N."/>
            <person name="Ay H."/>
            <person name="Saygin H."/>
        </authorList>
    </citation>
    <scope>NUCLEOTIDE SEQUENCE [LARGE SCALE GENOMIC DNA]</scope>
    <source>
        <strain evidence="8 9">GTF31</strain>
    </source>
</reference>
<comment type="caution">
    <text evidence="8">The sequence shown here is derived from an EMBL/GenBank/DDBJ whole genome shotgun (WGS) entry which is preliminary data.</text>
</comment>
<keyword evidence="4 6" id="KW-0378">Hydrolase</keyword>
<gene>
    <name evidence="6" type="primary">vapC</name>
    <name evidence="8" type="ORF">C1I92_12555</name>
</gene>
<dbReference type="GO" id="GO:0000287">
    <property type="term" value="F:magnesium ion binding"/>
    <property type="evidence" value="ECO:0007669"/>
    <property type="project" value="UniProtKB-UniRule"/>
</dbReference>
<dbReference type="Pfam" id="PF01850">
    <property type="entry name" value="PIN"/>
    <property type="match status" value="1"/>
</dbReference>
<keyword evidence="9" id="KW-1185">Reference proteome</keyword>
<dbReference type="RefSeq" id="WP_111254999.1">
    <property type="nucleotide sequence ID" value="NZ_POTW01000025.1"/>
</dbReference>
<dbReference type="InterPro" id="IPR022907">
    <property type="entry name" value="VapC_family"/>
</dbReference>
<feature type="binding site" evidence="6">
    <location>
        <position position="15"/>
    </location>
    <ligand>
        <name>Mg(2+)</name>
        <dbReference type="ChEBI" id="CHEBI:18420"/>
    </ligand>
</feature>
<sequence>MSADPLAGAGRVFVDTNVLVYVYDNDEPHKQQVASRTLDGIGAERVVLSAQVLNEFVVTVTRKLARPLDEAHTREAVEVLGQLEVVPVDAGLVAAGVLRSQRSQLSLWDALVVEAARRGGCEVLLTEDLHAGTDFGGIRVVNPFAG</sequence>
<evidence type="ECO:0000256" key="6">
    <source>
        <dbReference type="HAMAP-Rule" id="MF_00265"/>
    </source>
</evidence>
<evidence type="ECO:0000259" key="7">
    <source>
        <dbReference type="Pfam" id="PF01850"/>
    </source>
</evidence>
<evidence type="ECO:0000256" key="5">
    <source>
        <dbReference type="ARBA" id="ARBA00022842"/>
    </source>
</evidence>
<evidence type="ECO:0000256" key="3">
    <source>
        <dbReference type="ARBA" id="ARBA00022723"/>
    </source>
</evidence>
<keyword evidence="5 6" id="KW-0460">Magnesium</keyword>
<evidence type="ECO:0000313" key="9">
    <source>
        <dbReference type="Proteomes" id="UP000248764"/>
    </source>
</evidence>
<keyword evidence="6" id="KW-0800">Toxin</keyword>
<name>A0A2W2C5D6_9ACTN</name>
<comment type="cofactor">
    <cofactor evidence="6">
        <name>Mg(2+)</name>
        <dbReference type="ChEBI" id="CHEBI:18420"/>
    </cofactor>
</comment>
<protein>
    <recommendedName>
        <fullName evidence="6">Ribonuclease VapC</fullName>
        <shortName evidence="6">RNase VapC</shortName>
        <ecNumber evidence="6">3.1.-.-</ecNumber>
    </recommendedName>
    <alternativeName>
        <fullName evidence="6">Toxin VapC</fullName>
    </alternativeName>
</protein>
<dbReference type="GO" id="GO:0004540">
    <property type="term" value="F:RNA nuclease activity"/>
    <property type="evidence" value="ECO:0007669"/>
    <property type="project" value="InterPro"/>
</dbReference>